<dbReference type="GO" id="GO:0052170">
    <property type="term" value="P:symbiont-mediated suppression of host innate immune response"/>
    <property type="evidence" value="ECO:0007669"/>
    <property type="project" value="UniProtKB-KW"/>
</dbReference>
<evidence type="ECO:0000313" key="12">
    <source>
        <dbReference type="EMBL" id="AYV61067.1"/>
    </source>
</evidence>
<evidence type="ECO:0000256" key="5">
    <source>
        <dbReference type="ARBA" id="ARBA00022632"/>
    </source>
</evidence>
<keyword evidence="10" id="KW-0899">Viral immunoevasion</keyword>
<keyword evidence="6" id="KW-0479">Metal-binding</keyword>
<organism evidence="12">
    <name type="scientific">Sesame curly top virus</name>
    <dbReference type="NCBI Taxonomy" id="2487726"/>
    <lineage>
        <taxon>Viruses</taxon>
        <taxon>Monodnaviria</taxon>
        <taxon>Shotokuvirae</taxon>
        <taxon>Cressdnaviricota</taxon>
        <taxon>Repensiviricetes</taxon>
        <taxon>Geplafuvirales</taxon>
        <taxon>Geminiviridae</taxon>
        <taxon>Turncurtovirus</taxon>
        <taxon>Turncurtovirus sesami</taxon>
    </lineage>
</organism>
<evidence type="ECO:0000313" key="14">
    <source>
        <dbReference type="EMBL" id="QLJ85107.1"/>
    </source>
</evidence>
<accession>A0A3S5H8B4</accession>
<reference evidence="12" key="1">
    <citation type="journal article" date="2018" name="Virus">
        <title>Identification of a new turncurtovirus in the leafhopper Circulifer haematoceps and the host plant species Sesamum indicum.</title>
        <authorList>
            <person name="Hasanvand V."/>
            <person name="Kamali M."/>
            <person name="Heydarnejad J."/>
            <person name="Massumi H."/>
            <person name="Kvarnheden A."/>
            <person name="Varsani A."/>
        </authorList>
    </citation>
    <scope>NUCLEOTIDE SEQUENCE</scope>
    <source>
        <strain evidence="12">IR/Jir/JIR36/Ses/17</strain>
    </source>
</reference>
<protein>
    <submittedName>
        <fullName evidence="13">C2 protein</fullName>
    </submittedName>
    <submittedName>
        <fullName evidence="12">C4 protein</fullName>
    </submittedName>
</protein>
<keyword evidence="9" id="KW-1035">Host cytoplasm</keyword>
<evidence type="ECO:0000256" key="4">
    <source>
        <dbReference type="ARBA" id="ARBA00022581"/>
    </source>
</evidence>
<evidence type="ECO:0000256" key="11">
    <source>
        <dbReference type="SAM" id="MobiDB-lite"/>
    </source>
</evidence>
<evidence type="ECO:0000256" key="8">
    <source>
        <dbReference type="ARBA" id="ARBA00022833"/>
    </source>
</evidence>
<sequence length="137" mass="15294">MKHLSPGLYKIQPSQGSTALSSITKVISKPKRIKLPCKCSVTIHNECAHGFSHRGTYHCYGVEDWNLHMGSAQPPVSQTNILPQVRPSLPSKMADPLQQQPKEASKPPQVLDGIHNYGNPSDFDWPSFLNDFFEEII</sequence>
<dbReference type="Pfam" id="PF01440">
    <property type="entry name" value="Gemini_AL2"/>
    <property type="match status" value="1"/>
</dbReference>
<comment type="subcellular location">
    <subcellularLocation>
        <location evidence="1">Host cytoplasm</location>
    </subcellularLocation>
</comment>
<proteinExistence type="inferred from homology"/>
<evidence type="ECO:0000256" key="7">
    <source>
        <dbReference type="ARBA" id="ARBA00022771"/>
    </source>
</evidence>
<dbReference type="GO" id="GO:0008270">
    <property type="term" value="F:zinc ion binding"/>
    <property type="evidence" value="ECO:0007669"/>
    <property type="project" value="UniProtKB-KW"/>
</dbReference>
<keyword evidence="7" id="KW-0863">Zinc-finger</keyword>
<name>A0A3S5H8B4_9GEMI</name>
<keyword evidence="3" id="KW-0941">Suppressor of RNA silencing</keyword>
<evidence type="ECO:0000256" key="2">
    <source>
        <dbReference type="ARBA" id="ARBA00007672"/>
    </source>
</evidence>
<evidence type="ECO:0000256" key="1">
    <source>
        <dbReference type="ARBA" id="ARBA00004192"/>
    </source>
</evidence>
<evidence type="ECO:0000256" key="6">
    <source>
        <dbReference type="ARBA" id="ARBA00022723"/>
    </source>
</evidence>
<dbReference type="InterPro" id="IPR000942">
    <property type="entry name" value="Gemini_AL2"/>
</dbReference>
<gene>
    <name evidence="12" type="primary">C2</name>
</gene>
<comment type="similarity">
    <text evidence="2">Belongs to the geminiviridae transcriptional activator protein family.</text>
</comment>
<dbReference type="GO" id="GO:0019028">
    <property type="term" value="C:viral capsid"/>
    <property type="evidence" value="ECO:0007669"/>
    <property type="project" value="InterPro"/>
</dbReference>
<keyword evidence="4" id="KW-0945">Host-virus interaction</keyword>
<evidence type="ECO:0000256" key="3">
    <source>
        <dbReference type="ARBA" id="ARBA00022463"/>
    </source>
</evidence>
<feature type="region of interest" description="Disordered" evidence="11">
    <location>
        <begin position="87"/>
        <end position="109"/>
    </location>
</feature>
<dbReference type="EMBL" id="MT041692">
    <property type="protein sequence ID" value="QLJ85083.1"/>
    <property type="molecule type" value="Genomic_DNA"/>
</dbReference>
<dbReference type="EMBL" id="MT041696">
    <property type="protein sequence ID" value="QLJ85107.1"/>
    <property type="molecule type" value="Genomic_DNA"/>
</dbReference>
<keyword evidence="5" id="KW-1090">Inhibition of host innate immune response by virus</keyword>
<keyword evidence="8" id="KW-0862">Zinc</keyword>
<dbReference type="GO" id="GO:0030430">
    <property type="term" value="C:host cell cytoplasm"/>
    <property type="evidence" value="ECO:0007669"/>
    <property type="project" value="UniProtKB-SubCell"/>
</dbReference>
<evidence type="ECO:0000313" key="13">
    <source>
        <dbReference type="EMBL" id="QLJ85083.1"/>
    </source>
</evidence>
<evidence type="ECO:0000256" key="9">
    <source>
        <dbReference type="ARBA" id="ARBA00023200"/>
    </source>
</evidence>
<reference evidence="13" key="2">
    <citation type="submission" date="2020-02" db="EMBL/GenBank/DDBJ databases">
        <title>Host range of sesame curly top virus in south-eastern Iran.</title>
        <authorList>
            <person name="Hasanvand V."/>
            <person name="Heydanejad J."/>
            <person name="Massumi H."/>
            <person name="Kleinow T."/>
            <person name="Jeske H."/>
            <person name="Varsani A."/>
        </authorList>
    </citation>
    <scope>NUCLEOTIDE SEQUENCE</scope>
    <source>
        <strain evidence="13">IR:Jir:26Jir:Bea:17</strain>
        <strain evidence="14">IR:Sir:54Jir:Rad:18</strain>
    </source>
</reference>
<dbReference type="EMBL" id="MH595443">
    <property type="protein sequence ID" value="AYV61067.1"/>
    <property type="molecule type" value="Genomic_DNA"/>
</dbReference>
<dbReference type="GO" id="GO:0005198">
    <property type="term" value="F:structural molecule activity"/>
    <property type="evidence" value="ECO:0007669"/>
    <property type="project" value="InterPro"/>
</dbReference>
<evidence type="ECO:0000256" key="10">
    <source>
        <dbReference type="ARBA" id="ARBA00023280"/>
    </source>
</evidence>